<accession>A0A9Q1BQL5</accession>
<evidence type="ECO:0000256" key="1">
    <source>
        <dbReference type="SAM" id="MobiDB-lite"/>
    </source>
</evidence>
<gene>
    <name evidence="2" type="ORF">HOLleu_27341</name>
</gene>
<reference evidence="2" key="1">
    <citation type="submission" date="2021-10" db="EMBL/GenBank/DDBJ databases">
        <title>Tropical sea cucumber genome reveals ecological adaptation and Cuvierian tubules defense mechanism.</title>
        <authorList>
            <person name="Chen T."/>
        </authorList>
    </citation>
    <scope>NUCLEOTIDE SEQUENCE</scope>
    <source>
        <strain evidence="2">Nanhai2018</strain>
        <tissue evidence="2">Muscle</tissue>
    </source>
</reference>
<name>A0A9Q1BQL5_HOLLE</name>
<protein>
    <submittedName>
        <fullName evidence="2">Uncharacterized protein</fullName>
    </submittedName>
</protein>
<proteinExistence type="predicted"/>
<organism evidence="2 3">
    <name type="scientific">Holothuria leucospilota</name>
    <name type="common">Black long sea cucumber</name>
    <name type="synonym">Mertensiothuria leucospilota</name>
    <dbReference type="NCBI Taxonomy" id="206669"/>
    <lineage>
        <taxon>Eukaryota</taxon>
        <taxon>Metazoa</taxon>
        <taxon>Echinodermata</taxon>
        <taxon>Eleutherozoa</taxon>
        <taxon>Echinozoa</taxon>
        <taxon>Holothuroidea</taxon>
        <taxon>Aspidochirotacea</taxon>
        <taxon>Aspidochirotida</taxon>
        <taxon>Holothuriidae</taxon>
        <taxon>Holothuria</taxon>
    </lineage>
</organism>
<dbReference type="Proteomes" id="UP001152320">
    <property type="component" value="Chromosome 13"/>
</dbReference>
<dbReference type="AlphaFoldDB" id="A0A9Q1BQL5"/>
<dbReference type="EMBL" id="JAIZAY010000013">
    <property type="protein sequence ID" value="KAJ8030815.1"/>
    <property type="molecule type" value="Genomic_DNA"/>
</dbReference>
<feature type="region of interest" description="Disordered" evidence="1">
    <location>
        <begin position="21"/>
        <end position="82"/>
    </location>
</feature>
<evidence type="ECO:0000313" key="3">
    <source>
        <dbReference type="Proteomes" id="UP001152320"/>
    </source>
</evidence>
<sequence length="82" mass="9256">MKKLSYVKIFEGEFSVWEGDPVRSTDQWQSPSTCKNSKQAEFGWQKSQKSDIEPPNVPSESLRMGSGKPLPPIGVEKDEKNN</sequence>
<keyword evidence="3" id="KW-1185">Reference proteome</keyword>
<feature type="compositionally biased region" description="Polar residues" evidence="1">
    <location>
        <begin position="24"/>
        <end position="39"/>
    </location>
</feature>
<comment type="caution">
    <text evidence="2">The sequence shown here is derived from an EMBL/GenBank/DDBJ whole genome shotgun (WGS) entry which is preliminary data.</text>
</comment>
<evidence type="ECO:0000313" key="2">
    <source>
        <dbReference type="EMBL" id="KAJ8030815.1"/>
    </source>
</evidence>